<dbReference type="Gene3D" id="1.20.1600.10">
    <property type="entry name" value="Outer membrane efflux proteins (OEP)"/>
    <property type="match status" value="1"/>
</dbReference>
<evidence type="ECO:0000256" key="3">
    <source>
        <dbReference type="ARBA" id="ARBA00022448"/>
    </source>
</evidence>
<reference evidence="8 9" key="1">
    <citation type="submission" date="2023-04" db="EMBL/GenBank/DDBJ databases">
        <title>A novel bacteria isolated from coastal sediment.</title>
        <authorList>
            <person name="Liu X.-J."/>
            <person name="Du Z.-J."/>
        </authorList>
    </citation>
    <scope>NUCLEOTIDE SEQUENCE [LARGE SCALE GENOMIC DNA]</scope>
    <source>
        <strain evidence="8 9">SDUM461004</strain>
    </source>
</reference>
<evidence type="ECO:0000313" key="9">
    <source>
        <dbReference type="Proteomes" id="UP001243717"/>
    </source>
</evidence>
<protein>
    <submittedName>
        <fullName evidence="8">TolC family protein</fullName>
    </submittedName>
</protein>
<sequence>MPFLGLAAQTVGNEPARESASAEIIKVSETMSHDAMYWVLRGVEHNFSVQIGRMEIENSQDRVNISLGAFAARATTSARFNKSERAQNRQQFFATNSIAPIFEEEVASLQMSIEDRYAYGTRVALTTSTNRIENTTNQTAINPSTFTGPRYFPEYQTTTQLQVVQPLLKNRGTRVNMAATDLARTEVLGAEFELRSEFEKVIAQILIAYAETEFGIANLRVKEDAVKLADGLIAENRRRVEEGMMSPIDVTQAEARRAEAQEEVVGARTFLAERRNRLLELTGADYVFGAEVRIGSSAAGILEVPVAERLVLAREMLKTNPIYLAALTRAEAEGIRVAYAKNQLLPQLDLEATIGYNGLQDSFTSSYDDFGNRSTPDWSVGLVFSMPLDRSADRAQVSVAKRVQRQALLTAKQTEIQLLVLLDNSVREVESAQERIGFVKESVRLAEEALVAEEKRLVSGLTTSYNVLNQQRDLSFARTRALAAEVELFRAVTQLYVVMGSLSQELNFEVTTTSHVAMVAE</sequence>
<evidence type="ECO:0000256" key="1">
    <source>
        <dbReference type="ARBA" id="ARBA00004442"/>
    </source>
</evidence>
<keyword evidence="5" id="KW-0812">Transmembrane</keyword>
<dbReference type="Proteomes" id="UP001243717">
    <property type="component" value="Unassembled WGS sequence"/>
</dbReference>
<comment type="caution">
    <text evidence="8">The sequence shown here is derived from an EMBL/GenBank/DDBJ whole genome shotgun (WGS) entry which is preliminary data.</text>
</comment>
<keyword evidence="3" id="KW-0813">Transport</keyword>
<keyword evidence="7" id="KW-0998">Cell outer membrane</keyword>
<gene>
    <name evidence="8" type="ORF">QEH59_16115</name>
</gene>
<dbReference type="RefSeq" id="WP_308986406.1">
    <property type="nucleotide sequence ID" value="NZ_JARXIC010000039.1"/>
</dbReference>
<evidence type="ECO:0000256" key="7">
    <source>
        <dbReference type="ARBA" id="ARBA00023237"/>
    </source>
</evidence>
<accession>A0ABU1AME1</accession>
<dbReference type="Pfam" id="PF02321">
    <property type="entry name" value="OEP"/>
    <property type="match status" value="2"/>
</dbReference>
<organism evidence="8 9">
    <name type="scientific">Thalassobacterium sedimentorum</name>
    <dbReference type="NCBI Taxonomy" id="3041258"/>
    <lineage>
        <taxon>Bacteria</taxon>
        <taxon>Pseudomonadati</taxon>
        <taxon>Verrucomicrobiota</taxon>
        <taxon>Opitutia</taxon>
        <taxon>Puniceicoccales</taxon>
        <taxon>Coraliomargaritaceae</taxon>
        <taxon>Thalassobacterium</taxon>
    </lineage>
</organism>
<dbReference type="PANTHER" id="PTHR30026:SF20">
    <property type="entry name" value="OUTER MEMBRANE PROTEIN TOLC"/>
    <property type="match status" value="1"/>
</dbReference>
<dbReference type="EMBL" id="JARXIC010000039">
    <property type="protein sequence ID" value="MDQ8195961.1"/>
    <property type="molecule type" value="Genomic_DNA"/>
</dbReference>
<name>A0ABU1AME1_9BACT</name>
<dbReference type="PANTHER" id="PTHR30026">
    <property type="entry name" value="OUTER MEMBRANE PROTEIN TOLC"/>
    <property type="match status" value="1"/>
</dbReference>
<evidence type="ECO:0000256" key="6">
    <source>
        <dbReference type="ARBA" id="ARBA00023136"/>
    </source>
</evidence>
<evidence type="ECO:0000256" key="4">
    <source>
        <dbReference type="ARBA" id="ARBA00022452"/>
    </source>
</evidence>
<evidence type="ECO:0000256" key="5">
    <source>
        <dbReference type="ARBA" id="ARBA00022692"/>
    </source>
</evidence>
<proteinExistence type="inferred from homology"/>
<keyword evidence="9" id="KW-1185">Reference proteome</keyword>
<evidence type="ECO:0000313" key="8">
    <source>
        <dbReference type="EMBL" id="MDQ8195961.1"/>
    </source>
</evidence>
<dbReference type="InterPro" id="IPR051906">
    <property type="entry name" value="TolC-like"/>
</dbReference>
<dbReference type="SUPFAM" id="SSF56954">
    <property type="entry name" value="Outer membrane efflux proteins (OEP)"/>
    <property type="match status" value="1"/>
</dbReference>
<keyword evidence="6" id="KW-0472">Membrane</keyword>
<comment type="subcellular location">
    <subcellularLocation>
        <location evidence="1">Cell outer membrane</location>
    </subcellularLocation>
</comment>
<comment type="similarity">
    <text evidence="2">Belongs to the outer membrane factor (OMF) (TC 1.B.17) family.</text>
</comment>
<keyword evidence="4" id="KW-1134">Transmembrane beta strand</keyword>
<evidence type="ECO:0000256" key="2">
    <source>
        <dbReference type="ARBA" id="ARBA00007613"/>
    </source>
</evidence>
<dbReference type="InterPro" id="IPR003423">
    <property type="entry name" value="OMP_efflux"/>
</dbReference>